<evidence type="ECO:0000313" key="4">
    <source>
        <dbReference type="EMBL" id="CCO20801.1"/>
    </source>
</evidence>
<dbReference type="EMBL" id="FO082260">
    <property type="protein sequence ID" value="CCO20801.1"/>
    <property type="molecule type" value="Genomic_DNA"/>
</dbReference>
<accession>K8ERY4</accession>
<evidence type="ECO:0000256" key="2">
    <source>
        <dbReference type="ARBA" id="ARBA00022679"/>
    </source>
</evidence>
<dbReference type="AlphaFoldDB" id="K8ERY4"/>
<feature type="domain" description="Glycosyl transferase CAP10" evidence="3">
    <location>
        <begin position="144"/>
        <end position="415"/>
    </location>
</feature>
<evidence type="ECO:0000256" key="1">
    <source>
        <dbReference type="ARBA" id="ARBA00010118"/>
    </source>
</evidence>
<dbReference type="SMR" id="K8ERY4"/>
<dbReference type="OrthoDB" id="523510at2759"/>
<dbReference type="SMART" id="SM00672">
    <property type="entry name" value="CAP10"/>
    <property type="match status" value="1"/>
</dbReference>
<protein>
    <submittedName>
        <fullName evidence="4">Glycosyltransferase CAZy GT90</fullName>
    </submittedName>
</protein>
<sequence length="438" mass="50078">MRNDNKRLYCVFVVTALIFLFLPKSHFSSSPLVKENPLRSVQKNHERELGNAGGFNSSETHFSRKAASANLQSWIDVDLQPWSMTGITKRMVDLAAQQGMRANRIQIIGGKIYAQISKSSRGPSRIWYWLWGLMELIDEFPEEAVPDVDFILNTQDDPQVSIVGKRPKNPILAKKYRDFVPGIKGQAPPPVFSAVTTSNNYDLLWPLWTIWGEDVEGAGSKTGGFHDPPWKELHPKLIHFAKKNKWSERRSERIFWRGSVKTNPARRALIRCSKNTVDAADVQHKLRVGKPIDALDRVKYKYLIYLDGKSFSSAVLPMLVAGAVVFLPNNSPFQTLCQRAFRENGFHQVFHVSLSQGEICRTLSEILSGLRNEELRVENRAKDAVDWAETQLSMLAFQKYMIAMLKRYADLLKYTPTKTKDTVEISWKLIKKNVKRKQ</sequence>
<dbReference type="Proteomes" id="UP000198341">
    <property type="component" value="Chromosome 19"/>
</dbReference>
<reference evidence="4 5" key="1">
    <citation type="submission" date="2011-10" db="EMBL/GenBank/DDBJ databases">
        <authorList>
            <person name="Genoscope - CEA"/>
        </authorList>
    </citation>
    <scope>NUCLEOTIDE SEQUENCE [LARGE SCALE GENOMIC DNA]</scope>
    <source>
        <strain evidence="4 5">RCC 1105</strain>
    </source>
</reference>
<evidence type="ECO:0000313" key="5">
    <source>
        <dbReference type="Proteomes" id="UP000198341"/>
    </source>
</evidence>
<dbReference type="InterPro" id="IPR051091">
    <property type="entry name" value="O-Glucosyltr/Glycosyltrsf_90"/>
</dbReference>
<comment type="similarity">
    <text evidence="1">Belongs to the glycosyltransferase 90 family.</text>
</comment>
<proteinExistence type="inferred from homology"/>
<keyword evidence="2" id="KW-0808">Transferase</keyword>
<gene>
    <name evidence="4" type="ordered locus">Bathy19g00220</name>
</gene>
<dbReference type="PANTHER" id="PTHR12203">
    <property type="entry name" value="KDEL LYS-ASP-GLU-LEU CONTAINING - RELATED"/>
    <property type="match status" value="1"/>
</dbReference>
<dbReference type="KEGG" id="bpg:Bathy19g00220"/>
<dbReference type="eggNOG" id="KOG2458">
    <property type="taxonomic scope" value="Eukaryota"/>
</dbReference>
<keyword evidence="5" id="KW-1185">Reference proteome</keyword>
<name>K8ERY4_9CHLO</name>
<organism evidence="4 5">
    <name type="scientific">Bathycoccus prasinos</name>
    <dbReference type="NCBI Taxonomy" id="41875"/>
    <lineage>
        <taxon>Eukaryota</taxon>
        <taxon>Viridiplantae</taxon>
        <taxon>Chlorophyta</taxon>
        <taxon>Mamiellophyceae</taxon>
        <taxon>Mamiellales</taxon>
        <taxon>Bathycoccaceae</taxon>
        <taxon>Bathycoccus</taxon>
    </lineage>
</organism>
<evidence type="ECO:0000259" key="3">
    <source>
        <dbReference type="SMART" id="SM00672"/>
    </source>
</evidence>
<dbReference type="GeneID" id="19010665"/>
<dbReference type="InterPro" id="IPR006598">
    <property type="entry name" value="CAP10"/>
</dbReference>
<dbReference type="GO" id="GO:0016740">
    <property type="term" value="F:transferase activity"/>
    <property type="evidence" value="ECO:0007669"/>
    <property type="project" value="UniProtKB-KW"/>
</dbReference>
<dbReference type="PANTHER" id="PTHR12203:SF35">
    <property type="entry name" value="PROTEIN O-GLUCOSYLTRANSFERASE 1"/>
    <property type="match status" value="1"/>
</dbReference>
<dbReference type="RefSeq" id="XP_007508082.1">
    <property type="nucleotide sequence ID" value="XM_007508020.1"/>
</dbReference>
<dbReference type="Pfam" id="PF05686">
    <property type="entry name" value="Glyco_transf_90"/>
    <property type="match status" value="1"/>
</dbReference>